<evidence type="ECO:0000313" key="2">
    <source>
        <dbReference type="Proteomes" id="UP000824881"/>
    </source>
</evidence>
<dbReference type="Proteomes" id="UP000824881">
    <property type="component" value="Unassembled WGS sequence"/>
</dbReference>
<gene>
    <name evidence="1" type="ORF">CCMSSC00406_0008464</name>
</gene>
<dbReference type="EMBL" id="WQMT02000011">
    <property type="protein sequence ID" value="KAG9217537.1"/>
    <property type="molecule type" value="Genomic_DNA"/>
</dbReference>
<comment type="caution">
    <text evidence="1">The sequence shown here is derived from an EMBL/GenBank/DDBJ whole genome shotgun (WGS) entry which is preliminary data.</text>
</comment>
<sequence length="1121" mass="127994">MTVTCLVTPLDPSCSVVLGYDWLSRYNPLIDWAQSSITFRSPNLDTPSLSACAPSAARATSCIEASPSPSTTPSTPTSAPTSSSRPDISLVNAAAFRTASRLAGSTVFQIMIRPETTSARAASVADPDLSAVPEEYHEYADVFSKGKADTLAEHRPYDLKIELEDGAAPPVGAMYSLSQSEQQALKEFIDEHLGLGFIRSSKSPHGAPVLFVKKKDGSLRLCVDYRGLNRVSKKDRYPLPLISDLLDSPRKASVYTKIDLRHAYYLVRIAEGDEWKTTFRTRYGSFEWLVVPFGLTNAPSAFQRFMNDIFADLLDVYVIIYLDDILIYSDNMADHKKHVKEVLRRLRKHKLYARADKCEFHADTVEYLGYILFPQGLTMDNSKIKTIQDWPEPRKIRDIQSFLGFANFYRRFIRNYSDIVVPLTRRTRKGLPWNWDQAARDSFEALKQAFTSAPVLTHWVPDAPLVVETDASDYALGAILSIYTPDGEIHPVAFHSRTFSSVELNYDVHDKELLAIFEAFRVWRHYLKGSGMPIDVVTDHKNLEYFSTTKILTRRQARWSEYLSQFNLLIRFRPGRLGSKPDALTRRWDVYLREGGDDYATVNPQNCRPIFSNEQLTASIRATYLWEPALRGSIIMDTEKLHEDIIAAYLLDPVTKARLDKLEPRWSRSEDNLLRLDGRVYVPDHGDLRLRVLRFKHDHILAGHYGQNKTIELIRREYTWPKLREYVQHYCKSCTTCMRSKPQRHKPYGKLQQLPVPIRPWDSISMDFIEKLPPSLGYDSILVVMDRLSKQGIFIPCHDTITSEGLAKLFVIHVFSKHGVPAHVTSDRGSEFVSRFFRSLGKGLNMKLHFTSGYHPEGDGQTERTNQTLEQYLRVYCNYQQDNWADLLPLAEFAFNNAPSVTTGVSPFFANKGYHPNLSLNPDLDLASARARNFVTNLDELHQELRTAMTEAQARYQGPADRRRAPAPDFKVGERVFVKAKFFRTTRPSHKLAEKFLGPFEIIHQAGPSSFTIRLPENLRGVHPVFHVSMLEPETPNTIPDRVQSPPPPIEVDGNDEFEIAEIVDSKIDRRRKVKLQYYVRWLGYEHTDEEFSWLSADELGNAQELVAEFHLRYPDKPGPA</sequence>
<accession>A0ACB7IGQ3</accession>
<organism evidence="1 2">
    <name type="scientific">Pleurotus cornucopiae</name>
    <name type="common">Cornucopia mushroom</name>
    <dbReference type="NCBI Taxonomy" id="5321"/>
    <lineage>
        <taxon>Eukaryota</taxon>
        <taxon>Fungi</taxon>
        <taxon>Dikarya</taxon>
        <taxon>Basidiomycota</taxon>
        <taxon>Agaricomycotina</taxon>
        <taxon>Agaricomycetes</taxon>
        <taxon>Agaricomycetidae</taxon>
        <taxon>Agaricales</taxon>
        <taxon>Pleurotineae</taxon>
        <taxon>Pleurotaceae</taxon>
        <taxon>Pleurotus</taxon>
    </lineage>
</organism>
<proteinExistence type="predicted"/>
<protein>
    <submittedName>
        <fullName evidence="1">Uncharacterized protein</fullName>
    </submittedName>
</protein>
<reference evidence="1 2" key="1">
    <citation type="journal article" date="2021" name="Appl. Environ. Microbiol.">
        <title>Genetic linkage and physical mapping for an oyster mushroom Pleurotus cornucopiae and QTL analysis for the trait cap color.</title>
        <authorList>
            <person name="Zhang Y."/>
            <person name="Gao W."/>
            <person name="Sonnenberg A."/>
            <person name="Chen Q."/>
            <person name="Zhang J."/>
            <person name="Huang C."/>
        </authorList>
    </citation>
    <scope>NUCLEOTIDE SEQUENCE [LARGE SCALE GENOMIC DNA]</scope>
    <source>
        <strain evidence="1">CCMSSC00406</strain>
    </source>
</reference>
<keyword evidence="2" id="KW-1185">Reference proteome</keyword>
<name>A0ACB7IGQ3_PLECO</name>
<evidence type="ECO:0000313" key="1">
    <source>
        <dbReference type="EMBL" id="KAG9217537.1"/>
    </source>
</evidence>